<keyword evidence="2" id="KW-1185">Reference proteome</keyword>
<proteinExistence type="predicted"/>
<accession>A0A511B0H1</accession>
<evidence type="ECO:0008006" key="3">
    <source>
        <dbReference type="Google" id="ProtNLM"/>
    </source>
</evidence>
<dbReference type="Pfam" id="PF00300">
    <property type="entry name" value="His_Phos_1"/>
    <property type="match status" value="1"/>
</dbReference>
<evidence type="ECO:0000313" key="1">
    <source>
        <dbReference type="EMBL" id="GEK92961.1"/>
    </source>
</evidence>
<sequence length="108" mass="11753">MVDPRLAELDFGLWEGMLWDEVPRDALDRWGADPKGFAPPEGESGRALIARVQSYWDDLMCKKIGTCVVSHGGPLRLLKGLACGQTPDLLAPSMPQGKAELFNISLSA</sequence>
<organism evidence="1 2">
    <name type="scientific">Gluconobacter wancherniae NBRC 103581</name>
    <dbReference type="NCBI Taxonomy" id="656744"/>
    <lineage>
        <taxon>Bacteria</taxon>
        <taxon>Pseudomonadati</taxon>
        <taxon>Pseudomonadota</taxon>
        <taxon>Alphaproteobacteria</taxon>
        <taxon>Acetobacterales</taxon>
        <taxon>Acetobacteraceae</taxon>
        <taxon>Gluconobacter</taxon>
    </lineage>
</organism>
<comment type="caution">
    <text evidence="1">The sequence shown here is derived from an EMBL/GenBank/DDBJ whole genome shotgun (WGS) entry which is preliminary data.</text>
</comment>
<reference evidence="1 2" key="1">
    <citation type="submission" date="2019-07" db="EMBL/GenBank/DDBJ databases">
        <title>Whole genome shotgun sequence of Gluconobacter wancherniae NBRC 103581.</title>
        <authorList>
            <person name="Hosoyama A."/>
            <person name="Uohara A."/>
            <person name="Ohji S."/>
            <person name="Ichikawa N."/>
        </authorList>
    </citation>
    <scope>NUCLEOTIDE SEQUENCE [LARGE SCALE GENOMIC DNA]</scope>
    <source>
        <strain evidence="1 2">NBRC 103581</strain>
    </source>
</reference>
<dbReference type="AlphaFoldDB" id="A0A511B0H1"/>
<dbReference type="SUPFAM" id="SSF53254">
    <property type="entry name" value="Phosphoglycerate mutase-like"/>
    <property type="match status" value="1"/>
</dbReference>
<dbReference type="Gene3D" id="3.40.50.1240">
    <property type="entry name" value="Phosphoglycerate mutase-like"/>
    <property type="match status" value="1"/>
</dbReference>
<gene>
    <name evidence="1" type="ORF">GWA01_07310</name>
</gene>
<dbReference type="InterPro" id="IPR029033">
    <property type="entry name" value="His_PPase_superfam"/>
</dbReference>
<name>A0A511B0H1_9PROT</name>
<dbReference type="Proteomes" id="UP000321230">
    <property type="component" value="Unassembled WGS sequence"/>
</dbReference>
<dbReference type="InterPro" id="IPR013078">
    <property type="entry name" value="His_Pase_superF_clade-1"/>
</dbReference>
<evidence type="ECO:0000313" key="2">
    <source>
        <dbReference type="Proteomes" id="UP000321230"/>
    </source>
</evidence>
<dbReference type="EMBL" id="BJUZ01000001">
    <property type="protein sequence ID" value="GEK92961.1"/>
    <property type="molecule type" value="Genomic_DNA"/>
</dbReference>
<protein>
    <recommendedName>
        <fullName evidence="3">Phosphoglycerate mutase</fullName>
    </recommendedName>
</protein>